<dbReference type="STRING" id="984487.A0A1E4SD24"/>
<feature type="domain" description="TTI1 N-terminal TPR" evidence="2">
    <location>
        <begin position="12"/>
        <end position="388"/>
    </location>
</feature>
<evidence type="ECO:0000259" key="3">
    <source>
        <dbReference type="Pfam" id="PF24181"/>
    </source>
</evidence>
<dbReference type="GeneID" id="30982433"/>
<gene>
    <name evidence="4" type="ORF">CANTADRAFT_29562</name>
</gene>
<keyword evidence="5" id="KW-1185">Reference proteome</keyword>
<dbReference type="InterPro" id="IPR057567">
    <property type="entry name" value="TPR_TTI1_C"/>
</dbReference>
<dbReference type="Pfam" id="PF24181">
    <property type="entry name" value="TPR_TTI1_C"/>
    <property type="match status" value="1"/>
</dbReference>
<evidence type="ECO:0000313" key="4">
    <source>
        <dbReference type="EMBL" id="ODV77368.1"/>
    </source>
</evidence>
<dbReference type="Proteomes" id="UP000094285">
    <property type="component" value="Unassembled WGS sequence"/>
</dbReference>
<dbReference type="InterPro" id="IPR049362">
    <property type="entry name" value="TTI1_rpt"/>
</dbReference>
<feature type="non-terminal residue" evidence="4">
    <location>
        <position position="1"/>
    </location>
</feature>
<evidence type="ECO:0008006" key="6">
    <source>
        <dbReference type="Google" id="ProtNLM"/>
    </source>
</evidence>
<dbReference type="InterPro" id="IPR052587">
    <property type="entry name" value="TELO2-interacting_protein_1"/>
</dbReference>
<evidence type="ECO:0000313" key="5">
    <source>
        <dbReference type="Proteomes" id="UP000094285"/>
    </source>
</evidence>
<feature type="compositionally biased region" description="Acidic residues" evidence="1">
    <location>
        <begin position="951"/>
        <end position="969"/>
    </location>
</feature>
<feature type="domain" description="TTI1 C-terminal TPR" evidence="3">
    <location>
        <begin position="950"/>
        <end position="1049"/>
    </location>
</feature>
<dbReference type="PANTHER" id="PTHR18460">
    <property type="entry name" value="TEL2 INTERACTING PROTEIN 1 TTI1 FAMILY MEMBER"/>
    <property type="match status" value="1"/>
</dbReference>
<sequence>EDEIRRLSLLLFAEVKPKCVELSTLTMSPNFTKSPQLVSTLGSISQTLQSHKKDNTLVERPYILSKNLADYIFFPLTALLKQTNLDDAVIQHVLNIIGFLTRFSWSSDVNLELIDQLYPLVVVLSGITSMDSLGNKSLELRSSTIYCLSSIISAIPSTYFNDTTKPKRLQFLGNSITILLTVITSLINPTSQEQSSLVEESLESLDLLITDKATAELISHVLPGIVSQIVNFVVSSRNLHFSLHLLILELLRHLIVKVFSDSNLGVESENVETEFNTLMEVNKLWESGNLEQEMLNGNASQIAINIPESTKHRTMSWLKATSKQLKLSLNVLFKNLLLSSQVNKAKFRSKPKMGEKVISFIVQICENCFLTLFNEVVPLGLDVLSALISCTTIDDPLVEATAIAECSKLIIDALKQSKSPSKHGTMLFNLVRLKLEDLIDSKMTTALFSTDEEKINAFLVSMKIQLQILSELSEVTFIGSGDLSSMSSRALKRLKASIIECHHFSTNKSLSKSESFKFRDSTDEESKDNMLDNIELPPSINAKYITKINPQGNGSQSTDGTYSSNMMILSNKFDNIRNLIKQNDGFENAGVLAKTYTSKVESKLQSFVRFLGSSTKVDLTVDFLDEFFDQDPTNYFEQIDFLGKARSHFELSISLWIANNMLANSKIELNHNREIDEFLISDELDHLDVQVDSHSEEVCYFIMSKSQDQINEISEIMSLNKYLRDEIHLYETSYAIALDSIGTLSNCLPFEDFQADYLIEYLYPLLESLTYQSNPLIQSHGQNAVKMIIDNYYNGSLEALILDNLDYLIDSMNIRLSVITNLTPTLPKLLLLVMKIAGMKLLERNELNEILTQMFILIDSYHGYSMIVEGFFIVFEELINQIKKEYLVGSATNLKAQPIGDNSSSFKPWGMTNKEQLMKLIGDAEILAGTTEYDLNKEYFVRQEGVPFGDQIEETPDSDDEEYDSDENGSSEKDEKKWTSSVPKTTYLLVQRIFKYGFMMLTHQSQSVKIQILRAMKQAYPVLSTDHSLLIPIVTENWPVLFTLISGTNSLTTFQETQTSNSDSQNLVLPALEFAQVILDEDEALSERFMGRRFVESWEFLVSHNQLLKEVAQESQSIGQNSSSEVTVPKSKALARSRIDPRISAGYVKYLWTGLKAYNKVIPDTTRYNMVRFAYALGIPPQLEQPQEVKNTAWIIKLENGN</sequence>
<dbReference type="Pfam" id="PF24173">
    <property type="entry name" value="TPR_TTI1_N"/>
    <property type="match status" value="1"/>
</dbReference>
<dbReference type="AlphaFoldDB" id="A0A1E4SD24"/>
<reference evidence="5" key="1">
    <citation type="submission" date="2016-05" db="EMBL/GenBank/DDBJ databases">
        <title>Comparative genomics of biotechnologically important yeasts.</title>
        <authorList>
            <consortium name="DOE Joint Genome Institute"/>
            <person name="Riley R."/>
            <person name="Haridas S."/>
            <person name="Wolfe K.H."/>
            <person name="Lopes M.R."/>
            <person name="Hittinger C.T."/>
            <person name="Goker M."/>
            <person name="Salamov A."/>
            <person name="Wisecaver J."/>
            <person name="Long T.M."/>
            <person name="Aerts A.L."/>
            <person name="Barry K."/>
            <person name="Choi C."/>
            <person name="Clum A."/>
            <person name="Coughlan A.Y."/>
            <person name="Deshpande S."/>
            <person name="Douglass A.P."/>
            <person name="Hanson S.J."/>
            <person name="Klenk H.-P."/>
            <person name="Labutti K."/>
            <person name="Lapidus A."/>
            <person name="Lindquist E."/>
            <person name="Lipzen A."/>
            <person name="Meier-Kolthoff J.P."/>
            <person name="Ohm R.A."/>
            <person name="Otillar R.P."/>
            <person name="Pangilinan J."/>
            <person name="Peng Y."/>
            <person name="Rokas A."/>
            <person name="Rosa C.A."/>
            <person name="Scheuner C."/>
            <person name="Sibirny A.A."/>
            <person name="Slot J.C."/>
            <person name="Stielow J.B."/>
            <person name="Sun H."/>
            <person name="Kurtzman C.P."/>
            <person name="Blackwell M."/>
            <person name="Grigoriev I.V."/>
            <person name="Jeffries T.W."/>
        </authorList>
    </citation>
    <scope>NUCLEOTIDE SEQUENCE [LARGE SCALE GENOMIC DNA]</scope>
    <source>
        <strain evidence="5">NRRL Y-17324</strain>
    </source>
</reference>
<dbReference type="GO" id="GO:0005737">
    <property type="term" value="C:cytoplasm"/>
    <property type="evidence" value="ECO:0007669"/>
    <property type="project" value="TreeGrafter"/>
</dbReference>
<evidence type="ECO:0000256" key="1">
    <source>
        <dbReference type="SAM" id="MobiDB-lite"/>
    </source>
</evidence>
<feature type="region of interest" description="Disordered" evidence="1">
    <location>
        <begin position="949"/>
        <end position="977"/>
    </location>
</feature>
<dbReference type="PANTHER" id="PTHR18460:SF3">
    <property type="entry name" value="TELO2-INTERACTING PROTEIN 1 HOMOLOG"/>
    <property type="match status" value="1"/>
</dbReference>
<dbReference type="PIRSF" id="PIRSF005250">
    <property type="entry name" value="UCP005250"/>
    <property type="match status" value="1"/>
</dbReference>
<dbReference type="RefSeq" id="XP_020062490.1">
    <property type="nucleotide sequence ID" value="XM_020208296.1"/>
</dbReference>
<dbReference type="OrthoDB" id="6781668at2759"/>
<dbReference type="InterPro" id="IPR016441">
    <property type="entry name" value="Tti1"/>
</dbReference>
<protein>
    <recommendedName>
        <fullName evidence="6">TEL2-interacting protein 1</fullName>
    </recommendedName>
</protein>
<feature type="non-terminal residue" evidence="4">
    <location>
        <position position="1202"/>
    </location>
</feature>
<accession>A0A1E4SD24</accession>
<name>A0A1E4SD24_9ASCO</name>
<dbReference type="EMBL" id="KV453915">
    <property type="protein sequence ID" value="ODV77368.1"/>
    <property type="molecule type" value="Genomic_DNA"/>
</dbReference>
<organism evidence="4 5">
    <name type="scientific">Suhomyces tanzawaensis NRRL Y-17324</name>
    <dbReference type="NCBI Taxonomy" id="984487"/>
    <lineage>
        <taxon>Eukaryota</taxon>
        <taxon>Fungi</taxon>
        <taxon>Dikarya</taxon>
        <taxon>Ascomycota</taxon>
        <taxon>Saccharomycotina</taxon>
        <taxon>Pichiomycetes</taxon>
        <taxon>Debaryomycetaceae</taxon>
        <taxon>Suhomyces</taxon>
    </lineage>
</organism>
<proteinExistence type="predicted"/>
<evidence type="ECO:0000259" key="2">
    <source>
        <dbReference type="Pfam" id="PF24173"/>
    </source>
</evidence>
<dbReference type="Pfam" id="PF21547">
    <property type="entry name" value="TTI1"/>
    <property type="match status" value="1"/>
</dbReference>
<dbReference type="InterPro" id="IPR057566">
    <property type="entry name" value="TPR_TTI1_N"/>
</dbReference>